<evidence type="ECO:0000256" key="3">
    <source>
        <dbReference type="SAM" id="MobiDB-lite"/>
    </source>
</evidence>
<dbReference type="Gene3D" id="3.30.710.10">
    <property type="entry name" value="Potassium Channel Kv1.1, Chain A"/>
    <property type="match status" value="1"/>
</dbReference>
<feature type="region of interest" description="Disordered" evidence="3">
    <location>
        <begin position="1082"/>
        <end position="1130"/>
    </location>
</feature>
<name>A0A8J9ZCB8_BRALA</name>
<keyword evidence="2" id="KW-0677">Repeat</keyword>
<dbReference type="SMART" id="SM00612">
    <property type="entry name" value="Kelch"/>
    <property type="match status" value="5"/>
</dbReference>
<dbReference type="Pfam" id="PF07707">
    <property type="entry name" value="BACK"/>
    <property type="match status" value="1"/>
</dbReference>
<dbReference type="Pfam" id="PF24981">
    <property type="entry name" value="Beta-prop_ATRN-LZTR1"/>
    <property type="match status" value="1"/>
</dbReference>
<dbReference type="InterPro" id="IPR000210">
    <property type="entry name" value="BTB/POZ_dom"/>
</dbReference>
<evidence type="ECO:0000259" key="4">
    <source>
        <dbReference type="PROSITE" id="PS50097"/>
    </source>
</evidence>
<feature type="region of interest" description="Disordered" evidence="3">
    <location>
        <begin position="274"/>
        <end position="304"/>
    </location>
</feature>
<dbReference type="SUPFAM" id="SSF117281">
    <property type="entry name" value="Kelch motif"/>
    <property type="match status" value="1"/>
</dbReference>
<dbReference type="OrthoDB" id="45365at2759"/>
<keyword evidence="6" id="KW-1185">Reference proteome</keyword>
<dbReference type="PANTHER" id="PTHR45632">
    <property type="entry name" value="LD33804P"/>
    <property type="match status" value="1"/>
</dbReference>
<keyword evidence="1" id="KW-0880">Kelch repeat</keyword>
<gene>
    <name evidence="5" type="primary">KLHL9</name>
    <name evidence="5" type="ORF">BLAG_LOCUS12148</name>
</gene>
<evidence type="ECO:0000313" key="6">
    <source>
        <dbReference type="Proteomes" id="UP000838412"/>
    </source>
</evidence>
<feature type="region of interest" description="Disordered" evidence="3">
    <location>
        <begin position="427"/>
        <end position="449"/>
    </location>
</feature>
<proteinExistence type="predicted"/>
<dbReference type="EMBL" id="OV696704">
    <property type="protein sequence ID" value="CAH1251917.1"/>
    <property type="molecule type" value="Genomic_DNA"/>
</dbReference>
<feature type="compositionally biased region" description="Polar residues" evidence="3">
    <location>
        <begin position="289"/>
        <end position="298"/>
    </location>
</feature>
<dbReference type="Gene3D" id="1.25.40.420">
    <property type="match status" value="1"/>
</dbReference>
<dbReference type="Pfam" id="PF00651">
    <property type="entry name" value="BTB"/>
    <property type="match status" value="1"/>
</dbReference>
<feature type="domain" description="BTB" evidence="4">
    <location>
        <begin position="493"/>
        <end position="563"/>
    </location>
</feature>
<dbReference type="InterPro" id="IPR011333">
    <property type="entry name" value="SKP1/BTB/POZ_sf"/>
</dbReference>
<feature type="compositionally biased region" description="Polar residues" evidence="3">
    <location>
        <begin position="1082"/>
        <end position="1099"/>
    </location>
</feature>
<evidence type="ECO:0000256" key="2">
    <source>
        <dbReference type="ARBA" id="ARBA00022737"/>
    </source>
</evidence>
<dbReference type="Gene3D" id="2.120.10.80">
    <property type="entry name" value="Kelch-type beta propeller"/>
    <property type="match status" value="1"/>
</dbReference>
<dbReference type="InterPro" id="IPR006652">
    <property type="entry name" value="Kelch_1"/>
</dbReference>
<evidence type="ECO:0000313" key="5">
    <source>
        <dbReference type="EMBL" id="CAH1251917.1"/>
    </source>
</evidence>
<accession>A0A8J9ZCB8</accession>
<dbReference type="SMART" id="SM00225">
    <property type="entry name" value="BTB"/>
    <property type="match status" value="1"/>
</dbReference>
<dbReference type="InterPro" id="IPR015915">
    <property type="entry name" value="Kelch-typ_b-propeller"/>
</dbReference>
<dbReference type="InterPro" id="IPR056737">
    <property type="entry name" value="Beta-prop_ATRN-MKLN-like"/>
</dbReference>
<dbReference type="InterPro" id="IPR011705">
    <property type="entry name" value="BACK"/>
</dbReference>
<dbReference type="Proteomes" id="UP000838412">
    <property type="component" value="Chromosome 19"/>
</dbReference>
<organism evidence="5 6">
    <name type="scientific">Branchiostoma lanceolatum</name>
    <name type="common">Common lancelet</name>
    <name type="synonym">Amphioxus lanceolatum</name>
    <dbReference type="NCBI Taxonomy" id="7740"/>
    <lineage>
        <taxon>Eukaryota</taxon>
        <taxon>Metazoa</taxon>
        <taxon>Chordata</taxon>
        <taxon>Cephalochordata</taxon>
        <taxon>Leptocardii</taxon>
        <taxon>Amphioxiformes</taxon>
        <taxon>Branchiostomatidae</taxon>
        <taxon>Branchiostoma</taxon>
    </lineage>
</organism>
<dbReference type="SMART" id="SM00875">
    <property type="entry name" value="BACK"/>
    <property type="match status" value="1"/>
</dbReference>
<dbReference type="AlphaFoldDB" id="A0A8J9ZCB8"/>
<sequence>MQAHIRQLVPFSRYGRSELSDPVLSSRYGRSEPYEATSYSRYGRGGSSEAVPSSQYDRSKLSVSVPYSRFGRSVPSEAVPYSRFGRSVPSEAVPSSQYGRSKLSDQAPYSRYGRGGNLESDAVPYSRYGRDELSKAVTYSRYGRDELYNTVPYSRFGRARPSEAVPYSRYGRNEVSEAVPYSRYGRSELPEALPYSRFGRGGRSNSAPYSRYGRGELSEWVPYSRYGRGGFSEAVSYSRYGRDELSDTVPYSRYGRDELSEAVPYSRFGHSKLVNPGPYSRTGRGGTLESETSPNSRTEPSKPTLVDKSQLIMSVLRGPTNKGNGKCADILDCPCEVSSDCVGCYGLLECSETSQNCVLKEFSGEREKRSYKMGNKVQPLPEPCGVCAHPPDRHPQTRDQAVDTAELERELNEQKAAAQVSDKMRALKEERARANSKKSATPNPPDKRLIHPHCCQDEQGANPLVKSRDYRSGEHGDSLLFHLNRLRRDDDYCDTYVTTDEGGFRVHQAVLAAVSPRFKEEMELQTADQEEKPLTTIRIKDISPTALSFLLDFAYTSEISINLKHVEDIFKSAKKLAIPGVVFFCKEFLSQGINMDNCLKVLEVAGRCDLHDIVEKVDGFILKNFDQMSESDLLQQLTYQQIASFMRSDDVRSSAELKLFNAAWRWLKYDSSRSAHAHDLMADIRFGLMSSLELKNHVQQVEFMRTDPQCSRTLQEAYEYHLFPSLQPLRQNITTKVRSSKYYVITVGGAQKEPTNQCLYLDLAPEPALSDGVAPRPEWKQFQRAPKARYQLTAAVLNNFVYLVGGQNEVHAAGRAAESSGWRYDPRSNEWLFIAPMHEQRTEFCLCAVGDTLLAVAGRNTSGLLKSVEKYDMERDTWTYVASLKNPVCGHAGSVSCDKVFVSGGYTGQDYDKSMLSYSRNSDQWDVRRPMFSARAWHCLMTFDDNMYAIGGHRRNPAGWHEDINVVEMYQTSANQWTKLTSMDQPRSFAGSCVVNNAVYVVGGVSKQSQSCMRTVQRYFPEEDRWERLPDLPTPTNGTVCATLALSWRVVNQSQAIYPPSRTPSYASVKDSSKNNFSLTINEQNNLHNSSSTPSPGSETNKRSLASVAKQSTLNEQGADRTSVEMGELI</sequence>
<feature type="region of interest" description="Disordered" evidence="3">
    <location>
        <begin position="36"/>
        <end position="58"/>
    </location>
</feature>
<protein>
    <submittedName>
        <fullName evidence="5">KLHL9 protein</fullName>
    </submittedName>
</protein>
<dbReference type="SUPFAM" id="SSF54695">
    <property type="entry name" value="POZ domain"/>
    <property type="match status" value="1"/>
</dbReference>
<feature type="region of interest" description="Disordered" evidence="3">
    <location>
        <begin position="89"/>
        <end position="115"/>
    </location>
</feature>
<reference evidence="5" key="1">
    <citation type="submission" date="2022-01" db="EMBL/GenBank/DDBJ databases">
        <authorList>
            <person name="Braso-Vives M."/>
        </authorList>
    </citation>
    <scope>NUCLEOTIDE SEQUENCE</scope>
</reference>
<dbReference type="PANTHER" id="PTHR45632:SF27">
    <property type="entry name" value="KELCH-LIKE PROTEIN 9"/>
    <property type="match status" value="1"/>
</dbReference>
<dbReference type="PROSITE" id="PS50097">
    <property type="entry name" value="BTB"/>
    <property type="match status" value="1"/>
</dbReference>
<evidence type="ECO:0000256" key="1">
    <source>
        <dbReference type="ARBA" id="ARBA00022441"/>
    </source>
</evidence>